<comment type="pathway">
    <text evidence="1">Carbohydrate acid metabolism.</text>
</comment>
<accession>A0ABN3PMT1</accession>
<comment type="catalytic activity">
    <reaction evidence="8 9">
        <text>D-gluconate + ATP = 6-phospho-D-gluconate + ADP + H(+)</text>
        <dbReference type="Rhea" id="RHEA:19433"/>
        <dbReference type="ChEBI" id="CHEBI:15378"/>
        <dbReference type="ChEBI" id="CHEBI:18391"/>
        <dbReference type="ChEBI" id="CHEBI:30616"/>
        <dbReference type="ChEBI" id="CHEBI:58759"/>
        <dbReference type="ChEBI" id="CHEBI:456216"/>
        <dbReference type="EC" id="2.7.1.12"/>
    </reaction>
</comment>
<dbReference type="NCBIfam" id="TIGR01313">
    <property type="entry name" value="therm_gnt_kin"/>
    <property type="match status" value="1"/>
</dbReference>
<comment type="similarity">
    <text evidence="2 9">Belongs to the gluconokinase GntK/GntV family.</text>
</comment>
<name>A0ABN3PMT1_9MICO</name>
<dbReference type="InterPro" id="IPR027417">
    <property type="entry name" value="P-loop_NTPase"/>
</dbReference>
<evidence type="ECO:0000256" key="1">
    <source>
        <dbReference type="ARBA" id="ARBA00004761"/>
    </source>
</evidence>
<organism evidence="10 11">
    <name type="scientific">Microbacterium binotii</name>
    <dbReference type="NCBI Taxonomy" id="462710"/>
    <lineage>
        <taxon>Bacteria</taxon>
        <taxon>Bacillati</taxon>
        <taxon>Actinomycetota</taxon>
        <taxon>Actinomycetes</taxon>
        <taxon>Micrococcales</taxon>
        <taxon>Microbacteriaceae</taxon>
        <taxon>Microbacterium</taxon>
    </lineage>
</organism>
<proteinExistence type="inferred from homology"/>
<dbReference type="EC" id="2.7.1.12" evidence="3 9"/>
<evidence type="ECO:0000256" key="4">
    <source>
        <dbReference type="ARBA" id="ARBA00022679"/>
    </source>
</evidence>
<dbReference type="Gene3D" id="3.40.50.300">
    <property type="entry name" value="P-loop containing nucleotide triphosphate hydrolases"/>
    <property type="match status" value="1"/>
</dbReference>
<evidence type="ECO:0000313" key="11">
    <source>
        <dbReference type="Proteomes" id="UP001500274"/>
    </source>
</evidence>
<evidence type="ECO:0000256" key="2">
    <source>
        <dbReference type="ARBA" id="ARBA00008420"/>
    </source>
</evidence>
<evidence type="ECO:0000313" key="10">
    <source>
        <dbReference type="EMBL" id="GAA2586338.1"/>
    </source>
</evidence>
<dbReference type="InterPro" id="IPR006001">
    <property type="entry name" value="Therm_gnt_kin"/>
</dbReference>
<dbReference type="EMBL" id="BAAARI010000017">
    <property type="protein sequence ID" value="GAA2586338.1"/>
    <property type="molecule type" value="Genomic_DNA"/>
</dbReference>
<reference evidence="10 11" key="1">
    <citation type="journal article" date="2019" name="Int. J. Syst. Evol. Microbiol.">
        <title>The Global Catalogue of Microorganisms (GCM) 10K type strain sequencing project: providing services to taxonomists for standard genome sequencing and annotation.</title>
        <authorList>
            <consortium name="The Broad Institute Genomics Platform"/>
            <consortium name="The Broad Institute Genome Sequencing Center for Infectious Disease"/>
            <person name="Wu L."/>
            <person name="Ma J."/>
        </authorList>
    </citation>
    <scope>NUCLEOTIDE SEQUENCE [LARGE SCALE GENOMIC DNA]</scope>
    <source>
        <strain evidence="10 11">JCM 16365</strain>
    </source>
</reference>
<evidence type="ECO:0000256" key="3">
    <source>
        <dbReference type="ARBA" id="ARBA00012054"/>
    </source>
</evidence>
<gene>
    <name evidence="10" type="ORF">GCM10009862_26730</name>
</gene>
<dbReference type="SUPFAM" id="SSF52540">
    <property type="entry name" value="P-loop containing nucleoside triphosphate hydrolases"/>
    <property type="match status" value="1"/>
</dbReference>
<dbReference type="PANTHER" id="PTHR43442">
    <property type="entry name" value="GLUCONOKINASE-RELATED"/>
    <property type="match status" value="1"/>
</dbReference>
<evidence type="ECO:0000256" key="6">
    <source>
        <dbReference type="ARBA" id="ARBA00022777"/>
    </source>
</evidence>
<evidence type="ECO:0000256" key="7">
    <source>
        <dbReference type="ARBA" id="ARBA00022840"/>
    </source>
</evidence>
<keyword evidence="5 9" id="KW-0547">Nucleotide-binding</keyword>
<sequence>MRIVVMGVSGAGKSTVALALAARLGGVYLDADDLHDDAARAKMAAGVPLTDEDRAPWLGRVGLAFTTAGEAGPVVIACSALRRRYRDLIRAEATEPIFFAALELDEATLARRMAARTDHFMPVALLASQLDTLEPLEADEWGVTVSTRDSVTEVVARIVEALPAQGTIEST</sequence>
<keyword evidence="4 9" id="KW-0808">Transferase</keyword>
<evidence type="ECO:0000256" key="9">
    <source>
        <dbReference type="RuleBase" id="RU363066"/>
    </source>
</evidence>
<comment type="caution">
    <text evidence="10">The sequence shown here is derived from an EMBL/GenBank/DDBJ whole genome shotgun (WGS) entry which is preliminary data.</text>
</comment>
<keyword evidence="7 9" id="KW-0067">ATP-binding</keyword>
<evidence type="ECO:0000256" key="5">
    <source>
        <dbReference type="ARBA" id="ARBA00022741"/>
    </source>
</evidence>
<dbReference type="Proteomes" id="UP001500274">
    <property type="component" value="Unassembled WGS sequence"/>
</dbReference>
<keyword evidence="6 9" id="KW-0418">Kinase</keyword>
<dbReference type="PANTHER" id="PTHR43442:SF3">
    <property type="entry name" value="GLUCONOKINASE-RELATED"/>
    <property type="match status" value="1"/>
</dbReference>
<dbReference type="CDD" id="cd02021">
    <property type="entry name" value="GntK"/>
    <property type="match status" value="1"/>
</dbReference>
<dbReference type="Pfam" id="PF13671">
    <property type="entry name" value="AAA_33"/>
    <property type="match status" value="1"/>
</dbReference>
<keyword evidence="11" id="KW-1185">Reference proteome</keyword>
<protein>
    <recommendedName>
        <fullName evidence="3 9">Gluconokinase</fullName>
        <ecNumber evidence="3 9">2.7.1.12</ecNumber>
    </recommendedName>
</protein>
<evidence type="ECO:0000256" key="8">
    <source>
        <dbReference type="ARBA" id="ARBA00048090"/>
    </source>
</evidence>